<organism evidence="4 5">
    <name type="scientific">Erythroxylum novogranatense</name>
    <dbReference type="NCBI Taxonomy" id="1862640"/>
    <lineage>
        <taxon>Eukaryota</taxon>
        <taxon>Viridiplantae</taxon>
        <taxon>Streptophyta</taxon>
        <taxon>Embryophyta</taxon>
        <taxon>Tracheophyta</taxon>
        <taxon>Spermatophyta</taxon>
        <taxon>Magnoliopsida</taxon>
        <taxon>eudicotyledons</taxon>
        <taxon>Gunneridae</taxon>
        <taxon>Pentapetalae</taxon>
        <taxon>rosids</taxon>
        <taxon>fabids</taxon>
        <taxon>Malpighiales</taxon>
        <taxon>Erythroxylaceae</taxon>
        <taxon>Erythroxylum</taxon>
    </lineage>
</organism>
<accession>A0AAV8TN52</accession>
<evidence type="ECO:0000256" key="1">
    <source>
        <dbReference type="PROSITE-ProRule" id="PRU00175"/>
    </source>
</evidence>
<feature type="compositionally biased region" description="Basic residues" evidence="2">
    <location>
        <begin position="67"/>
        <end position="79"/>
    </location>
</feature>
<reference evidence="4 5" key="1">
    <citation type="submission" date="2021-09" db="EMBL/GenBank/DDBJ databases">
        <title>Genomic insights and catalytic innovation underlie evolution of tropane alkaloids biosynthesis.</title>
        <authorList>
            <person name="Wang Y.-J."/>
            <person name="Tian T."/>
            <person name="Huang J.-P."/>
            <person name="Huang S.-X."/>
        </authorList>
    </citation>
    <scope>NUCLEOTIDE SEQUENCE [LARGE SCALE GENOMIC DNA]</scope>
    <source>
        <strain evidence="4">KIB-2018</strain>
        <tissue evidence="4">Leaf</tissue>
    </source>
</reference>
<dbReference type="PANTHER" id="PTHR31150">
    <property type="entry name" value="EXPRESSED PROTEIN"/>
    <property type="match status" value="1"/>
</dbReference>
<name>A0AAV8TN52_9ROSI</name>
<proteinExistence type="predicted"/>
<dbReference type="PROSITE" id="PS50089">
    <property type="entry name" value="ZF_RING_2"/>
    <property type="match status" value="1"/>
</dbReference>
<dbReference type="GO" id="GO:0008270">
    <property type="term" value="F:zinc ion binding"/>
    <property type="evidence" value="ECO:0007669"/>
    <property type="project" value="UniProtKB-KW"/>
</dbReference>
<keyword evidence="1" id="KW-0862">Zinc</keyword>
<feature type="region of interest" description="Disordered" evidence="2">
    <location>
        <begin position="67"/>
        <end position="89"/>
    </location>
</feature>
<dbReference type="EMBL" id="JAIWQS010000004">
    <property type="protein sequence ID" value="KAJ8767881.1"/>
    <property type="molecule type" value="Genomic_DNA"/>
</dbReference>
<evidence type="ECO:0000256" key="2">
    <source>
        <dbReference type="SAM" id="MobiDB-lite"/>
    </source>
</evidence>
<dbReference type="InterPro" id="IPR001841">
    <property type="entry name" value="Znf_RING"/>
</dbReference>
<dbReference type="SUPFAM" id="SSF57850">
    <property type="entry name" value="RING/U-box"/>
    <property type="match status" value="1"/>
</dbReference>
<dbReference type="InterPro" id="IPR013083">
    <property type="entry name" value="Znf_RING/FYVE/PHD"/>
</dbReference>
<gene>
    <name evidence="4" type="ORF">K2173_020821</name>
</gene>
<dbReference type="CDD" id="cd16448">
    <property type="entry name" value="RING-H2"/>
    <property type="match status" value="1"/>
</dbReference>
<evidence type="ECO:0000313" key="4">
    <source>
        <dbReference type="EMBL" id="KAJ8767881.1"/>
    </source>
</evidence>
<keyword evidence="1" id="KW-0863">Zinc-finger</keyword>
<sequence length="171" mass="19038">MGRRKRSLASDSTSTDHITIATPSEDMPLSTGTELFSIEKSSPGIIVSDSTVKPLSMPSSQFLKRSRHSYRHQYSRRNSRTSTPSREKPFGRAERMVCGICQKLLMPKPYFLGDTDTPSWGEYSAVAVLVCGHVYHADCLENRTDLDDVHDPSCPLCLCPISPADTSREQE</sequence>
<evidence type="ECO:0000259" key="3">
    <source>
        <dbReference type="PROSITE" id="PS50089"/>
    </source>
</evidence>
<comment type="caution">
    <text evidence="4">The sequence shown here is derived from an EMBL/GenBank/DDBJ whole genome shotgun (WGS) entry which is preliminary data.</text>
</comment>
<evidence type="ECO:0000313" key="5">
    <source>
        <dbReference type="Proteomes" id="UP001159364"/>
    </source>
</evidence>
<feature type="region of interest" description="Disordered" evidence="2">
    <location>
        <begin position="1"/>
        <end position="30"/>
    </location>
</feature>
<keyword evidence="5" id="KW-1185">Reference proteome</keyword>
<keyword evidence="1" id="KW-0479">Metal-binding</keyword>
<dbReference type="SMART" id="SM00184">
    <property type="entry name" value="RING"/>
    <property type="match status" value="1"/>
</dbReference>
<feature type="domain" description="RING-type" evidence="3">
    <location>
        <begin position="98"/>
        <end position="157"/>
    </location>
</feature>
<dbReference type="PANTHER" id="PTHR31150:SF6">
    <property type="entry name" value="ZINC ION BINDING PROTEIN"/>
    <property type="match status" value="1"/>
</dbReference>
<dbReference type="AlphaFoldDB" id="A0AAV8TN52"/>
<dbReference type="Proteomes" id="UP001159364">
    <property type="component" value="Linkage Group LG04"/>
</dbReference>
<protein>
    <recommendedName>
        <fullName evidence="3">RING-type domain-containing protein</fullName>
    </recommendedName>
</protein>
<dbReference type="Gene3D" id="3.30.40.10">
    <property type="entry name" value="Zinc/RING finger domain, C3HC4 (zinc finger)"/>
    <property type="match status" value="1"/>
</dbReference>